<dbReference type="eggNOG" id="KOG3656">
    <property type="taxonomic scope" value="Eukaryota"/>
</dbReference>
<keyword evidence="17" id="KW-1185">Reference proteome</keyword>
<evidence type="ECO:0000256" key="7">
    <source>
        <dbReference type="ARBA" id="ARBA00023136"/>
    </source>
</evidence>
<evidence type="ECO:0000313" key="15">
    <source>
        <dbReference type="EMBL" id="EEB13393.1"/>
    </source>
</evidence>
<dbReference type="PRINTS" id="PR00664">
    <property type="entry name" value="OCTOPAMINER"/>
</dbReference>
<evidence type="ECO:0000256" key="4">
    <source>
        <dbReference type="ARBA" id="ARBA00022692"/>
    </source>
</evidence>
<dbReference type="VEuPathDB" id="VectorBase:PHUM238080"/>
<keyword evidence="7 13" id="KW-0472">Membrane</keyword>
<evidence type="ECO:0000256" key="13">
    <source>
        <dbReference type="SAM" id="Phobius"/>
    </source>
</evidence>
<evidence type="ECO:0000313" key="17">
    <source>
        <dbReference type="Proteomes" id="UP000009046"/>
    </source>
</evidence>
<evidence type="ECO:0000256" key="9">
    <source>
        <dbReference type="ARBA" id="ARBA00023180"/>
    </source>
</evidence>
<dbReference type="OMA" id="CDIMCCT"/>
<feature type="compositionally biased region" description="Polar residues" evidence="12">
    <location>
        <begin position="240"/>
        <end position="265"/>
    </location>
</feature>
<evidence type="ECO:0000256" key="10">
    <source>
        <dbReference type="ARBA" id="ARBA00023224"/>
    </source>
</evidence>
<feature type="transmembrane region" description="Helical" evidence="13">
    <location>
        <begin position="113"/>
        <end position="134"/>
    </location>
</feature>
<proteinExistence type="inferred from homology"/>
<dbReference type="KEGG" id="phu:Phum_PHUM238080"/>
<dbReference type="InParanoid" id="E0VJ37"/>
<sequence>MGSIVEVFNVEFTSRCPPENASYPSFLGVDLALPEIEAIITLILLVALTIFMILGNIFVILSVLLYQPLRTVQNFFIISLAMSDLMVAILVLPINLVYFLLGKWLFGIVICKMWLTMDVLLCTASILNLCAIALDRYWAITDPINYALKRTMRRVLFMISGVWLISALISSPPLLGWNDWPDNFHDKTPCQLTEKHGYVIYSSLGSFYVPLFIMGSVYIEIFIATRKRIRGRYQRTTNLMKLTQEPSHLNTNQTPSDVKLNQNTSIDEKSNVSVLPDDSKKSFDAQEGSSETHKNMVNSTELHNEDNKIKKTVKIHFHMDHFIEEKQRISISKEKKAARTLGIVMGVFVICWLPFFIMYMILAFCEVCCVSFRFRSFITWLGYVNSAVNPIIYTIFNRDFRKAFKKLLGMKHY</sequence>
<feature type="compositionally biased region" description="Basic and acidic residues" evidence="12">
    <location>
        <begin position="277"/>
        <end position="294"/>
    </location>
</feature>
<keyword evidence="4 11" id="KW-0812">Transmembrane</keyword>
<feature type="transmembrane region" description="Helical" evidence="13">
    <location>
        <begin position="75"/>
        <end position="101"/>
    </location>
</feature>
<dbReference type="GeneID" id="8230407"/>
<feature type="transmembrane region" description="Helical" evidence="13">
    <location>
        <begin position="341"/>
        <end position="362"/>
    </location>
</feature>
<evidence type="ECO:0000256" key="6">
    <source>
        <dbReference type="ARBA" id="ARBA00023040"/>
    </source>
</evidence>
<keyword evidence="5 13" id="KW-1133">Transmembrane helix</keyword>
<evidence type="ECO:0000256" key="11">
    <source>
        <dbReference type="RuleBase" id="RU000688"/>
    </source>
</evidence>
<protein>
    <submittedName>
        <fullName evidence="15 16">Class A rhodopsin-like G-protein coupled receptor GPRnna1, putative</fullName>
        <ecNumber evidence="15">2.7.10.2</ecNumber>
    </submittedName>
</protein>
<dbReference type="HOGENOM" id="CLU_009579_11_1_1"/>
<reference evidence="16" key="3">
    <citation type="submission" date="2020-05" db="UniProtKB">
        <authorList>
            <consortium name="EnsemblMetazoa"/>
        </authorList>
    </citation>
    <scope>IDENTIFICATION</scope>
    <source>
        <strain evidence="16">USDA</strain>
    </source>
</reference>
<dbReference type="EC" id="2.7.10.2" evidence="15"/>
<dbReference type="InterPro" id="IPR017452">
    <property type="entry name" value="GPCR_Rhodpsn_7TM"/>
</dbReference>
<dbReference type="AlphaFoldDB" id="E0VJ37"/>
<dbReference type="InterPro" id="IPR002002">
    <property type="entry name" value="Octopmn_rcpt"/>
</dbReference>
<evidence type="ECO:0000259" key="14">
    <source>
        <dbReference type="PROSITE" id="PS50262"/>
    </source>
</evidence>
<feature type="transmembrane region" description="Helical" evidence="13">
    <location>
        <begin position="38"/>
        <end position="66"/>
    </location>
</feature>
<reference evidence="15" key="2">
    <citation type="submission" date="2007-04" db="EMBL/GenBank/DDBJ databases">
        <title>The genome of the human body louse.</title>
        <authorList>
            <consortium name="The Human Body Louse Genome Consortium"/>
            <person name="Kirkness E."/>
            <person name="Walenz B."/>
            <person name="Hass B."/>
            <person name="Bruggner R."/>
            <person name="Strausberg R."/>
        </authorList>
    </citation>
    <scope>NUCLEOTIDE SEQUENCE</scope>
    <source>
        <strain evidence="15">USDA</strain>
    </source>
</reference>
<dbReference type="EMBL" id="DS235219">
    <property type="protein sequence ID" value="EEB13393.1"/>
    <property type="molecule type" value="Genomic_DNA"/>
</dbReference>
<dbReference type="PROSITE" id="PS50262">
    <property type="entry name" value="G_PROTEIN_RECEP_F1_2"/>
    <property type="match status" value="1"/>
</dbReference>
<evidence type="ECO:0000256" key="5">
    <source>
        <dbReference type="ARBA" id="ARBA00022989"/>
    </source>
</evidence>
<feature type="transmembrane region" description="Helical" evidence="13">
    <location>
        <begin position="155"/>
        <end position="175"/>
    </location>
</feature>
<dbReference type="OrthoDB" id="5955450at2759"/>
<keyword evidence="10 11" id="KW-0807">Transducer</keyword>
<dbReference type="GO" id="GO:0004989">
    <property type="term" value="F:octopamine receptor activity"/>
    <property type="evidence" value="ECO:0007669"/>
    <property type="project" value="InterPro"/>
</dbReference>
<dbReference type="PANTHER" id="PTHR24248">
    <property type="entry name" value="ADRENERGIC RECEPTOR-RELATED G-PROTEIN COUPLED RECEPTOR"/>
    <property type="match status" value="1"/>
</dbReference>
<evidence type="ECO:0000256" key="2">
    <source>
        <dbReference type="ARBA" id="ARBA00010663"/>
    </source>
</evidence>
<organism>
    <name type="scientific">Pediculus humanus subsp. corporis</name>
    <name type="common">Body louse</name>
    <dbReference type="NCBI Taxonomy" id="121224"/>
    <lineage>
        <taxon>Eukaryota</taxon>
        <taxon>Metazoa</taxon>
        <taxon>Ecdysozoa</taxon>
        <taxon>Arthropoda</taxon>
        <taxon>Hexapoda</taxon>
        <taxon>Insecta</taxon>
        <taxon>Pterygota</taxon>
        <taxon>Neoptera</taxon>
        <taxon>Paraneoptera</taxon>
        <taxon>Psocodea</taxon>
        <taxon>Troctomorpha</taxon>
        <taxon>Phthiraptera</taxon>
        <taxon>Anoplura</taxon>
        <taxon>Pediculidae</taxon>
        <taxon>Pediculus</taxon>
    </lineage>
</organism>
<evidence type="ECO:0000313" key="16">
    <source>
        <dbReference type="EnsemblMetazoa" id="PHUM238080-PA"/>
    </source>
</evidence>
<comment type="similarity">
    <text evidence="2 11">Belongs to the G-protein coupled receptor 1 family.</text>
</comment>
<dbReference type="CDD" id="cd15060">
    <property type="entry name" value="7tmA_tyramine_octopamine_R-like"/>
    <property type="match status" value="1"/>
</dbReference>
<dbReference type="CTD" id="8230407"/>
<dbReference type="PANTHER" id="PTHR24248:SF174">
    <property type="entry name" value="TYRAMINE_OCTOPAMINE RECEPTOR"/>
    <property type="match status" value="1"/>
</dbReference>
<evidence type="ECO:0000256" key="12">
    <source>
        <dbReference type="SAM" id="MobiDB-lite"/>
    </source>
</evidence>
<feature type="transmembrane region" description="Helical" evidence="13">
    <location>
        <begin position="374"/>
        <end position="396"/>
    </location>
</feature>
<comment type="subcellular location">
    <subcellularLocation>
        <location evidence="1">Cell membrane</location>
        <topology evidence="1">Multi-pass membrane protein</topology>
    </subcellularLocation>
</comment>
<dbReference type="GO" id="GO:0004715">
    <property type="term" value="F:non-membrane spanning protein tyrosine kinase activity"/>
    <property type="evidence" value="ECO:0007669"/>
    <property type="project" value="UniProtKB-EC"/>
</dbReference>
<dbReference type="SMART" id="SM01381">
    <property type="entry name" value="7TM_GPCR_Srsx"/>
    <property type="match status" value="1"/>
</dbReference>
<dbReference type="InterPro" id="IPR000276">
    <property type="entry name" value="GPCR_Rhodpsn"/>
</dbReference>
<dbReference type="Pfam" id="PF00001">
    <property type="entry name" value="7tm_1"/>
    <property type="match status" value="1"/>
</dbReference>
<accession>E0VJ37</accession>
<dbReference type="RefSeq" id="XP_002426131.1">
    <property type="nucleotide sequence ID" value="XM_002426086.1"/>
</dbReference>
<feature type="transmembrane region" description="Helical" evidence="13">
    <location>
        <begin position="207"/>
        <end position="225"/>
    </location>
</feature>
<dbReference type="EMBL" id="AAZO01002761">
    <property type="status" value="NOT_ANNOTATED_CDS"/>
    <property type="molecule type" value="Genomic_DNA"/>
</dbReference>
<dbReference type="Proteomes" id="UP000009046">
    <property type="component" value="Unassembled WGS sequence"/>
</dbReference>
<feature type="region of interest" description="Disordered" evidence="12">
    <location>
        <begin position="240"/>
        <end position="301"/>
    </location>
</feature>
<reference evidence="15" key="1">
    <citation type="submission" date="2007-04" db="EMBL/GenBank/DDBJ databases">
        <title>Annotation of Pediculus humanus corporis strain USDA.</title>
        <authorList>
            <person name="Kirkness E."/>
            <person name="Hannick L."/>
            <person name="Hass B."/>
            <person name="Bruggner R."/>
            <person name="Lawson D."/>
            <person name="Bidwell S."/>
            <person name="Joardar V."/>
            <person name="Caler E."/>
            <person name="Walenz B."/>
            <person name="Inman J."/>
            <person name="Schobel S."/>
            <person name="Galinsky K."/>
            <person name="Amedeo P."/>
            <person name="Strausberg R."/>
        </authorList>
    </citation>
    <scope>NUCLEOTIDE SEQUENCE</scope>
    <source>
        <strain evidence="15">USDA</strain>
    </source>
</reference>
<evidence type="ECO:0000256" key="3">
    <source>
        <dbReference type="ARBA" id="ARBA00022475"/>
    </source>
</evidence>
<dbReference type="PRINTS" id="PR00237">
    <property type="entry name" value="GPCRRHODOPSN"/>
</dbReference>
<dbReference type="FunCoup" id="E0VJ37">
    <property type="interactions" value="149"/>
</dbReference>
<keyword evidence="15" id="KW-0808">Transferase</keyword>
<keyword evidence="6 11" id="KW-0297">G-protein coupled receptor</keyword>
<dbReference type="Gene3D" id="1.20.1070.10">
    <property type="entry name" value="Rhodopsin 7-helix transmembrane proteins"/>
    <property type="match status" value="1"/>
</dbReference>
<name>E0VJ37_PEDHC</name>
<evidence type="ECO:0000256" key="8">
    <source>
        <dbReference type="ARBA" id="ARBA00023170"/>
    </source>
</evidence>
<dbReference type="PROSITE" id="PS00237">
    <property type="entry name" value="G_PROTEIN_RECEP_F1_1"/>
    <property type="match status" value="1"/>
</dbReference>
<dbReference type="GO" id="GO:0005886">
    <property type="term" value="C:plasma membrane"/>
    <property type="evidence" value="ECO:0007669"/>
    <property type="project" value="UniProtKB-SubCell"/>
</dbReference>
<keyword evidence="9" id="KW-0325">Glycoprotein</keyword>
<gene>
    <name evidence="16" type="primary">8230407</name>
    <name evidence="15" type="ORF">Phum_PHUM238080</name>
</gene>
<evidence type="ECO:0000256" key="1">
    <source>
        <dbReference type="ARBA" id="ARBA00004651"/>
    </source>
</evidence>
<dbReference type="SUPFAM" id="SSF81321">
    <property type="entry name" value="Family A G protein-coupled receptor-like"/>
    <property type="match status" value="1"/>
</dbReference>
<keyword evidence="3" id="KW-1003">Cell membrane</keyword>
<keyword evidence="8 11" id="KW-0675">Receptor</keyword>
<dbReference type="EnsemblMetazoa" id="PHUM238080-RA">
    <property type="protein sequence ID" value="PHUM238080-PA"/>
    <property type="gene ID" value="PHUM238080"/>
</dbReference>
<feature type="domain" description="G-protein coupled receptors family 1 profile" evidence="14">
    <location>
        <begin position="55"/>
        <end position="393"/>
    </location>
</feature>